<evidence type="ECO:0000259" key="1">
    <source>
        <dbReference type="Pfam" id="PF20441"/>
    </source>
</evidence>
<keyword evidence="2" id="KW-0378">Hydrolase</keyword>
<dbReference type="GO" id="GO:0004519">
    <property type="term" value="F:endonuclease activity"/>
    <property type="evidence" value="ECO:0007669"/>
    <property type="project" value="UniProtKB-KW"/>
</dbReference>
<name>A0AAW9S611_9BACT</name>
<proteinExistence type="predicted"/>
<evidence type="ECO:0000313" key="2">
    <source>
        <dbReference type="EMBL" id="MEN7549308.1"/>
    </source>
</evidence>
<keyword evidence="2" id="KW-0540">Nuclease</keyword>
<gene>
    <name evidence="2" type="ORF">AAG747_15395</name>
</gene>
<dbReference type="RefSeq" id="WP_346822084.1">
    <property type="nucleotide sequence ID" value="NZ_JBDKWZ010000008.1"/>
</dbReference>
<accession>A0AAW9S611</accession>
<reference evidence="2 3" key="1">
    <citation type="submission" date="2024-04" db="EMBL/GenBank/DDBJ databases">
        <title>Novel genus in family Flammeovirgaceae.</title>
        <authorList>
            <person name="Nguyen T.H."/>
            <person name="Vuong T.Q."/>
            <person name="Le H."/>
            <person name="Kim S.-G."/>
        </authorList>
    </citation>
    <scope>NUCLEOTIDE SEQUENCE [LARGE SCALE GENOMIC DNA]</scope>
    <source>
        <strain evidence="2 3">JCM 23209</strain>
    </source>
</reference>
<evidence type="ECO:0000313" key="3">
    <source>
        <dbReference type="Proteomes" id="UP001403385"/>
    </source>
</evidence>
<feature type="domain" description="Terminase large subunit-like endonuclease" evidence="1">
    <location>
        <begin position="2"/>
        <end position="50"/>
    </location>
</feature>
<dbReference type="Pfam" id="PF20441">
    <property type="entry name" value="TerL_nuclease"/>
    <property type="match status" value="1"/>
</dbReference>
<dbReference type="AlphaFoldDB" id="A0AAW9S611"/>
<keyword evidence="2" id="KW-0255">Endonuclease</keyword>
<dbReference type="EMBL" id="JBDKWZ010000008">
    <property type="protein sequence ID" value="MEN7549308.1"/>
    <property type="molecule type" value="Genomic_DNA"/>
</dbReference>
<keyword evidence="3" id="KW-1185">Reference proteome</keyword>
<organism evidence="2 3">
    <name type="scientific">Rapidithrix thailandica</name>
    <dbReference type="NCBI Taxonomy" id="413964"/>
    <lineage>
        <taxon>Bacteria</taxon>
        <taxon>Pseudomonadati</taxon>
        <taxon>Bacteroidota</taxon>
        <taxon>Cytophagia</taxon>
        <taxon>Cytophagales</taxon>
        <taxon>Flammeovirgaceae</taxon>
        <taxon>Rapidithrix</taxon>
    </lineage>
</organism>
<dbReference type="Proteomes" id="UP001403385">
    <property type="component" value="Unassembled WGS sequence"/>
</dbReference>
<comment type="caution">
    <text evidence="2">The sequence shown here is derived from an EMBL/GenBank/DDBJ whole genome shotgun (WGS) entry which is preliminary data.</text>
</comment>
<sequence length="70" mass="7785">MIEHCGNGVMRWMRSNVVIVSDPAENIKIDKKKSGKKVDGPVAAVMFLGEWMTFHPPLSNPYNDRGVVSV</sequence>
<protein>
    <submittedName>
        <fullName evidence="2">Terminase TerL endonuclease subunit</fullName>
    </submittedName>
</protein>
<dbReference type="InterPro" id="IPR046462">
    <property type="entry name" value="TerL_nuclease"/>
</dbReference>